<name>A0A9P8YD80_9PEZI</name>
<reference evidence="1" key="1">
    <citation type="journal article" date="2021" name="Nat. Commun.">
        <title>Genetic determinants of endophytism in the Arabidopsis root mycobiome.</title>
        <authorList>
            <person name="Mesny F."/>
            <person name="Miyauchi S."/>
            <person name="Thiergart T."/>
            <person name="Pickel B."/>
            <person name="Atanasova L."/>
            <person name="Karlsson M."/>
            <person name="Huettel B."/>
            <person name="Barry K.W."/>
            <person name="Haridas S."/>
            <person name="Chen C."/>
            <person name="Bauer D."/>
            <person name="Andreopoulos W."/>
            <person name="Pangilinan J."/>
            <person name="LaButti K."/>
            <person name="Riley R."/>
            <person name="Lipzen A."/>
            <person name="Clum A."/>
            <person name="Drula E."/>
            <person name="Henrissat B."/>
            <person name="Kohler A."/>
            <person name="Grigoriev I.V."/>
            <person name="Martin F.M."/>
            <person name="Hacquard S."/>
        </authorList>
    </citation>
    <scope>NUCLEOTIDE SEQUENCE</scope>
    <source>
        <strain evidence="1">MPI-CAGE-CH-0230</strain>
    </source>
</reference>
<dbReference type="EMBL" id="JAGTJQ010000002">
    <property type="protein sequence ID" value="KAH7037084.1"/>
    <property type="molecule type" value="Genomic_DNA"/>
</dbReference>
<evidence type="ECO:0000313" key="2">
    <source>
        <dbReference type="Proteomes" id="UP000756346"/>
    </source>
</evidence>
<dbReference type="GeneID" id="70187572"/>
<organism evidence="1 2">
    <name type="scientific">Microdochium trichocladiopsis</name>
    <dbReference type="NCBI Taxonomy" id="1682393"/>
    <lineage>
        <taxon>Eukaryota</taxon>
        <taxon>Fungi</taxon>
        <taxon>Dikarya</taxon>
        <taxon>Ascomycota</taxon>
        <taxon>Pezizomycotina</taxon>
        <taxon>Sordariomycetes</taxon>
        <taxon>Xylariomycetidae</taxon>
        <taxon>Xylariales</taxon>
        <taxon>Microdochiaceae</taxon>
        <taxon>Microdochium</taxon>
    </lineage>
</organism>
<keyword evidence="2" id="KW-1185">Reference proteome</keyword>
<dbReference type="AlphaFoldDB" id="A0A9P8YD80"/>
<dbReference type="RefSeq" id="XP_046016205.1">
    <property type="nucleotide sequence ID" value="XM_046158026.1"/>
</dbReference>
<comment type="caution">
    <text evidence="1">The sequence shown here is derived from an EMBL/GenBank/DDBJ whole genome shotgun (WGS) entry which is preliminary data.</text>
</comment>
<proteinExistence type="predicted"/>
<dbReference type="Proteomes" id="UP000756346">
    <property type="component" value="Unassembled WGS sequence"/>
</dbReference>
<evidence type="ECO:0000313" key="1">
    <source>
        <dbReference type="EMBL" id="KAH7037084.1"/>
    </source>
</evidence>
<gene>
    <name evidence="1" type="ORF">B0I36DRAFT_358834</name>
</gene>
<sequence>MLARELVLVSGHADFSHAAMFAAQTAYARVPSALAKVNIDYSNWHPPAVVTPRSSAVASRQHSLPQQVDDMYTIVVRGLRSDMITAVCEPLPHLEKNDSVAFRLIHWERMMAHDIVSLGARGFLETSAEAYWRTRLAIRSRELSSWYVDYPCFCKFAAAVRQIPQYAQLFPKLPEAPDSLPPSSFEVEVDDKRRSLGYSTAAATELAPECSAWGGGDAQF</sequence>
<protein>
    <submittedName>
        <fullName evidence="1">Uncharacterized protein</fullName>
    </submittedName>
</protein>
<accession>A0A9P8YD80</accession>